<dbReference type="Proteomes" id="UP001156601">
    <property type="component" value="Unassembled WGS sequence"/>
</dbReference>
<feature type="transmembrane region" description="Helical" evidence="1">
    <location>
        <begin position="12"/>
        <end position="33"/>
    </location>
</feature>
<dbReference type="InterPro" id="IPR010559">
    <property type="entry name" value="Sig_transdc_His_kin_internal"/>
</dbReference>
<gene>
    <name evidence="3" type="ORF">GCM10007852_13300</name>
</gene>
<dbReference type="Gene3D" id="3.30.565.10">
    <property type="entry name" value="Histidine kinase-like ATPase, C-terminal domain"/>
    <property type="match status" value="1"/>
</dbReference>
<dbReference type="SUPFAM" id="SSF55874">
    <property type="entry name" value="ATPase domain of HSP90 chaperone/DNA topoisomerase II/histidine kinase"/>
    <property type="match status" value="1"/>
</dbReference>
<keyword evidence="4" id="KW-1185">Reference proteome</keyword>
<name>A0AA37SVX9_9ALTE</name>
<sequence>MKIDFYPKNKTFWRYNIVCWGIVFVALLLQTIVFAQDPLQLTVEIIAGLIFIVLGVHAGFLFRFIFSKKDIQNNRIGSLILIGFTLATTSSIIIGLILGGFGYLSYSQLLPETYDEVRGKYDGLQFLLLIATRNAVTMFFYLTVWHFIYIAVTVHRRTLKAELASLQLKNSLKETQLNSLTGQLNPHFLFNAMNNIRFSIRKNADKAEEMLLNLSDILRYSLDATKHNKTMLIQELDITKRYLALVKLQLRDRLNFNLNVAQESEASLVPPLILQTLVENAIKHGIEQLAEGGSLTVDIRLVDVRVHILIVNDMPLIKSKLTQGSTGLGLENVRTRLKLLYGNDASFTVNKREKLFMAELTLPLERKELRQ</sequence>
<dbReference type="InterPro" id="IPR036890">
    <property type="entry name" value="HATPase_C_sf"/>
</dbReference>
<dbReference type="GO" id="GO:0000155">
    <property type="term" value="F:phosphorelay sensor kinase activity"/>
    <property type="evidence" value="ECO:0007669"/>
    <property type="project" value="InterPro"/>
</dbReference>
<keyword evidence="3" id="KW-0418">Kinase</keyword>
<evidence type="ECO:0000256" key="1">
    <source>
        <dbReference type="SAM" id="Phobius"/>
    </source>
</evidence>
<protein>
    <submittedName>
        <fullName evidence="3">Histidine kinase</fullName>
    </submittedName>
</protein>
<organism evidence="3 4">
    <name type="scientific">Agaribacter marinus</name>
    <dbReference type="NCBI Taxonomy" id="1431249"/>
    <lineage>
        <taxon>Bacteria</taxon>
        <taxon>Pseudomonadati</taxon>
        <taxon>Pseudomonadota</taxon>
        <taxon>Gammaproteobacteria</taxon>
        <taxon>Alteromonadales</taxon>
        <taxon>Alteromonadaceae</taxon>
        <taxon>Agaribacter</taxon>
    </lineage>
</organism>
<proteinExistence type="predicted"/>
<evidence type="ECO:0000259" key="2">
    <source>
        <dbReference type="Pfam" id="PF06580"/>
    </source>
</evidence>
<accession>A0AA37SVX9</accession>
<reference evidence="3" key="2">
    <citation type="submission" date="2023-01" db="EMBL/GenBank/DDBJ databases">
        <title>Draft genome sequence of Agaribacter marinus strain NBRC 110023.</title>
        <authorList>
            <person name="Sun Q."/>
            <person name="Mori K."/>
        </authorList>
    </citation>
    <scope>NUCLEOTIDE SEQUENCE</scope>
    <source>
        <strain evidence="3">NBRC 110023</strain>
    </source>
</reference>
<feature type="transmembrane region" description="Helical" evidence="1">
    <location>
        <begin position="78"/>
        <end position="106"/>
    </location>
</feature>
<dbReference type="RefSeq" id="WP_284216719.1">
    <property type="nucleotide sequence ID" value="NZ_BSOT01000005.1"/>
</dbReference>
<dbReference type="PANTHER" id="PTHR34220">
    <property type="entry name" value="SENSOR HISTIDINE KINASE YPDA"/>
    <property type="match status" value="1"/>
</dbReference>
<dbReference type="AlphaFoldDB" id="A0AA37SVX9"/>
<keyword evidence="1" id="KW-0812">Transmembrane</keyword>
<evidence type="ECO:0000313" key="3">
    <source>
        <dbReference type="EMBL" id="GLR70422.1"/>
    </source>
</evidence>
<dbReference type="GO" id="GO:0016020">
    <property type="term" value="C:membrane"/>
    <property type="evidence" value="ECO:0007669"/>
    <property type="project" value="InterPro"/>
</dbReference>
<feature type="domain" description="Signal transduction histidine kinase internal region" evidence="2">
    <location>
        <begin position="176"/>
        <end position="254"/>
    </location>
</feature>
<feature type="transmembrane region" description="Helical" evidence="1">
    <location>
        <begin position="45"/>
        <end position="66"/>
    </location>
</feature>
<dbReference type="Pfam" id="PF06580">
    <property type="entry name" value="His_kinase"/>
    <property type="match status" value="1"/>
</dbReference>
<comment type="caution">
    <text evidence="3">The sequence shown here is derived from an EMBL/GenBank/DDBJ whole genome shotgun (WGS) entry which is preliminary data.</text>
</comment>
<keyword evidence="3" id="KW-0808">Transferase</keyword>
<reference evidence="3" key="1">
    <citation type="journal article" date="2014" name="Int. J. Syst. Evol. Microbiol.">
        <title>Complete genome sequence of Corynebacterium casei LMG S-19264T (=DSM 44701T), isolated from a smear-ripened cheese.</title>
        <authorList>
            <consortium name="US DOE Joint Genome Institute (JGI-PGF)"/>
            <person name="Walter F."/>
            <person name="Albersmeier A."/>
            <person name="Kalinowski J."/>
            <person name="Ruckert C."/>
        </authorList>
    </citation>
    <scope>NUCLEOTIDE SEQUENCE</scope>
    <source>
        <strain evidence="3">NBRC 110023</strain>
    </source>
</reference>
<feature type="transmembrane region" description="Helical" evidence="1">
    <location>
        <begin position="126"/>
        <end position="152"/>
    </location>
</feature>
<dbReference type="PANTHER" id="PTHR34220:SF7">
    <property type="entry name" value="SENSOR HISTIDINE KINASE YPDA"/>
    <property type="match status" value="1"/>
</dbReference>
<keyword evidence="1" id="KW-0472">Membrane</keyword>
<dbReference type="InterPro" id="IPR050640">
    <property type="entry name" value="Bact_2-comp_sensor_kinase"/>
</dbReference>
<dbReference type="EMBL" id="BSOT01000005">
    <property type="protein sequence ID" value="GLR70422.1"/>
    <property type="molecule type" value="Genomic_DNA"/>
</dbReference>
<evidence type="ECO:0000313" key="4">
    <source>
        <dbReference type="Proteomes" id="UP001156601"/>
    </source>
</evidence>
<keyword evidence="1" id="KW-1133">Transmembrane helix</keyword>